<dbReference type="Proteomes" id="UP001482620">
    <property type="component" value="Unassembled WGS sequence"/>
</dbReference>
<organism evidence="3 4">
    <name type="scientific">Ilyodon furcidens</name>
    <name type="common">goldbreast splitfin</name>
    <dbReference type="NCBI Taxonomy" id="33524"/>
    <lineage>
        <taxon>Eukaryota</taxon>
        <taxon>Metazoa</taxon>
        <taxon>Chordata</taxon>
        <taxon>Craniata</taxon>
        <taxon>Vertebrata</taxon>
        <taxon>Euteleostomi</taxon>
        <taxon>Actinopterygii</taxon>
        <taxon>Neopterygii</taxon>
        <taxon>Teleostei</taxon>
        <taxon>Neoteleostei</taxon>
        <taxon>Acanthomorphata</taxon>
        <taxon>Ovalentaria</taxon>
        <taxon>Atherinomorphae</taxon>
        <taxon>Cyprinodontiformes</taxon>
        <taxon>Goodeidae</taxon>
        <taxon>Ilyodon</taxon>
    </lineage>
</organism>
<protein>
    <recommendedName>
        <fullName evidence="5">Secreted protein</fullName>
    </recommendedName>
</protein>
<keyword evidence="2" id="KW-0732">Signal</keyword>
<proteinExistence type="predicted"/>
<gene>
    <name evidence="3" type="ORF">ILYODFUR_030106</name>
</gene>
<comment type="caution">
    <text evidence="3">The sequence shown here is derived from an EMBL/GenBank/DDBJ whole genome shotgun (WGS) entry which is preliminary data.</text>
</comment>
<feature type="chain" id="PRO_5045649779" description="Secreted protein" evidence="2">
    <location>
        <begin position="17"/>
        <end position="135"/>
    </location>
</feature>
<evidence type="ECO:0000256" key="1">
    <source>
        <dbReference type="SAM" id="MobiDB-lite"/>
    </source>
</evidence>
<reference evidence="3 4" key="1">
    <citation type="submission" date="2021-06" db="EMBL/GenBank/DDBJ databases">
        <authorList>
            <person name="Palmer J.M."/>
        </authorList>
    </citation>
    <scope>NUCLEOTIDE SEQUENCE [LARGE SCALE GENOMIC DNA]</scope>
    <source>
        <strain evidence="4">if_2019</strain>
        <tissue evidence="3">Muscle</tissue>
    </source>
</reference>
<evidence type="ECO:0000256" key="2">
    <source>
        <dbReference type="SAM" id="SignalP"/>
    </source>
</evidence>
<evidence type="ECO:0008006" key="5">
    <source>
        <dbReference type="Google" id="ProtNLM"/>
    </source>
</evidence>
<feature type="signal peptide" evidence="2">
    <location>
        <begin position="1"/>
        <end position="16"/>
    </location>
</feature>
<keyword evidence="4" id="KW-1185">Reference proteome</keyword>
<dbReference type="EMBL" id="JAHRIQ010097086">
    <property type="protein sequence ID" value="MEQ2253240.1"/>
    <property type="molecule type" value="Genomic_DNA"/>
</dbReference>
<name>A0ABV0V7C6_9TELE</name>
<evidence type="ECO:0000313" key="3">
    <source>
        <dbReference type="EMBL" id="MEQ2253240.1"/>
    </source>
</evidence>
<feature type="region of interest" description="Disordered" evidence="1">
    <location>
        <begin position="109"/>
        <end position="135"/>
    </location>
</feature>
<feature type="compositionally biased region" description="Basic and acidic residues" evidence="1">
    <location>
        <begin position="124"/>
        <end position="135"/>
    </location>
</feature>
<sequence length="135" mass="15453">MMLLIILLHYTDTIHPSIHPLSTTAFPGSRWGAGAYLQHSLYKRQGTPWTGHQSITETHRTNNHAHTKTLKGNLEKPIYLTVMFLDCGRKLKYPERTHACKGRTCKLHAERSKAGIQNPTPQNKGEETERLRRDI</sequence>
<accession>A0ABV0V7C6</accession>
<evidence type="ECO:0000313" key="4">
    <source>
        <dbReference type="Proteomes" id="UP001482620"/>
    </source>
</evidence>